<keyword evidence="3 5" id="KW-1133">Transmembrane helix</keyword>
<feature type="transmembrane region" description="Helical" evidence="5">
    <location>
        <begin position="70"/>
        <end position="91"/>
    </location>
</feature>
<evidence type="ECO:0000313" key="6">
    <source>
        <dbReference type="EMBL" id="CAF4435176.1"/>
    </source>
</evidence>
<proteinExistence type="predicted"/>
<name>A0A820RGN2_9BILA</name>
<protein>
    <recommendedName>
        <fullName evidence="8">Major facilitator superfamily (MFS) profile domain-containing protein</fullName>
    </recommendedName>
</protein>
<comment type="caution">
    <text evidence="6">The sequence shown here is derived from an EMBL/GenBank/DDBJ whole genome shotgun (WGS) entry which is preliminary data.</text>
</comment>
<dbReference type="Gene3D" id="1.20.1250.20">
    <property type="entry name" value="MFS general substrate transporter like domains"/>
    <property type="match status" value="1"/>
</dbReference>
<organism evidence="6 7">
    <name type="scientific">Adineta steineri</name>
    <dbReference type="NCBI Taxonomy" id="433720"/>
    <lineage>
        <taxon>Eukaryota</taxon>
        <taxon>Metazoa</taxon>
        <taxon>Spiralia</taxon>
        <taxon>Gnathifera</taxon>
        <taxon>Rotifera</taxon>
        <taxon>Eurotatoria</taxon>
        <taxon>Bdelloidea</taxon>
        <taxon>Adinetida</taxon>
        <taxon>Adinetidae</taxon>
        <taxon>Adineta</taxon>
    </lineage>
</organism>
<accession>A0A820RGN2</accession>
<evidence type="ECO:0000313" key="7">
    <source>
        <dbReference type="Proteomes" id="UP000663881"/>
    </source>
</evidence>
<dbReference type="InterPro" id="IPR050382">
    <property type="entry name" value="MFS_Na/Anion_cotransporter"/>
</dbReference>
<dbReference type="EMBL" id="CAJOAY010032924">
    <property type="protein sequence ID" value="CAF4435176.1"/>
    <property type="molecule type" value="Genomic_DNA"/>
</dbReference>
<sequence length="108" mass="11937">PTHTNNSLLTRQNIPVSCHKHTTQTTRSPGQVLNWPKKTRGLLLGSFYWGYPLTQIASSIAVTYFGPKRFLALLIFMSSLATLLLPVISTWSSPFIVLLRIIAGAAQV</sequence>
<evidence type="ECO:0000256" key="5">
    <source>
        <dbReference type="SAM" id="Phobius"/>
    </source>
</evidence>
<dbReference type="PANTHER" id="PTHR11662:SF399">
    <property type="entry name" value="FI19708P1-RELATED"/>
    <property type="match status" value="1"/>
</dbReference>
<dbReference type="AlphaFoldDB" id="A0A820RGN2"/>
<gene>
    <name evidence="6" type="ORF">OKA104_LOCUS53305</name>
</gene>
<dbReference type="Proteomes" id="UP000663881">
    <property type="component" value="Unassembled WGS sequence"/>
</dbReference>
<dbReference type="InterPro" id="IPR036259">
    <property type="entry name" value="MFS_trans_sf"/>
</dbReference>
<dbReference type="GO" id="GO:0016020">
    <property type="term" value="C:membrane"/>
    <property type="evidence" value="ECO:0007669"/>
    <property type="project" value="UniProtKB-SubCell"/>
</dbReference>
<feature type="transmembrane region" description="Helical" evidence="5">
    <location>
        <begin position="42"/>
        <end position="64"/>
    </location>
</feature>
<evidence type="ECO:0000256" key="2">
    <source>
        <dbReference type="ARBA" id="ARBA00022692"/>
    </source>
</evidence>
<keyword evidence="2 5" id="KW-0812">Transmembrane</keyword>
<dbReference type="PANTHER" id="PTHR11662">
    <property type="entry name" value="SOLUTE CARRIER FAMILY 17"/>
    <property type="match status" value="1"/>
</dbReference>
<comment type="subcellular location">
    <subcellularLocation>
        <location evidence="1">Membrane</location>
        <topology evidence="1">Multi-pass membrane protein</topology>
    </subcellularLocation>
</comment>
<evidence type="ECO:0000256" key="4">
    <source>
        <dbReference type="ARBA" id="ARBA00023136"/>
    </source>
</evidence>
<evidence type="ECO:0008006" key="8">
    <source>
        <dbReference type="Google" id="ProtNLM"/>
    </source>
</evidence>
<dbReference type="SUPFAM" id="SSF103473">
    <property type="entry name" value="MFS general substrate transporter"/>
    <property type="match status" value="1"/>
</dbReference>
<keyword evidence="4 5" id="KW-0472">Membrane</keyword>
<reference evidence="6" key="1">
    <citation type="submission" date="2021-02" db="EMBL/GenBank/DDBJ databases">
        <authorList>
            <person name="Nowell W R."/>
        </authorList>
    </citation>
    <scope>NUCLEOTIDE SEQUENCE</scope>
</reference>
<feature type="non-terminal residue" evidence="6">
    <location>
        <position position="1"/>
    </location>
</feature>
<evidence type="ECO:0000256" key="3">
    <source>
        <dbReference type="ARBA" id="ARBA00022989"/>
    </source>
</evidence>
<evidence type="ECO:0000256" key="1">
    <source>
        <dbReference type="ARBA" id="ARBA00004141"/>
    </source>
</evidence>